<comment type="caution">
    <text evidence="2">The sequence shown here is derived from an EMBL/GenBank/DDBJ whole genome shotgun (WGS) entry which is preliminary data.</text>
</comment>
<feature type="region of interest" description="Disordered" evidence="1">
    <location>
        <begin position="1"/>
        <end position="108"/>
    </location>
</feature>
<feature type="compositionally biased region" description="Basic and acidic residues" evidence="1">
    <location>
        <begin position="56"/>
        <end position="65"/>
    </location>
</feature>
<evidence type="ECO:0000313" key="2">
    <source>
        <dbReference type="EMBL" id="KAI7835389.1"/>
    </source>
</evidence>
<proteinExistence type="predicted"/>
<evidence type="ECO:0000313" key="3">
    <source>
        <dbReference type="Proteomes" id="UP001205105"/>
    </source>
</evidence>
<protein>
    <submittedName>
        <fullName evidence="2">Uncharacterized protein</fullName>
    </submittedName>
</protein>
<evidence type="ECO:0000256" key="1">
    <source>
        <dbReference type="SAM" id="MobiDB-lite"/>
    </source>
</evidence>
<dbReference type="Proteomes" id="UP001205105">
    <property type="component" value="Unassembled WGS sequence"/>
</dbReference>
<feature type="compositionally biased region" description="Basic and acidic residues" evidence="1">
    <location>
        <begin position="8"/>
        <end position="17"/>
    </location>
</feature>
<name>A0AAD5DFT5_9CHLO</name>
<organism evidence="2 3">
    <name type="scientific">Chlorella ohadii</name>
    <dbReference type="NCBI Taxonomy" id="2649997"/>
    <lineage>
        <taxon>Eukaryota</taxon>
        <taxon>Viridiplantae</taxon>
        <taxon>Chlorophyta</taxon>
        <taxon>core chlorophytes</taxon>
        <taxon>Trebouxiophyceae</taxon>
        <taxon>Chlorellales</taxon>
        <taxon>Chlorellaceae</taxon>
        <taxon>Chlorella clade</taxon>
        <taxon>Chlorella</taxon>
    </lineage>
</organism>
<reference evidence="2" key="1">
    <citation type="submission" date="2020-11" db="EMBL/GenBank/DDBJ databases">
        <title>Chlorella ohadii genome sequencing and assembly.</title>
        <authorList>
            <person name="Murik O."/>
            <person name="Treves H."/>
            <person name="Kedem I."/>
            <person name="Shotland Y."/>
            <person name="Kaplan A."/>
        </authorList>
    </citation>
    <scope>NUCLEOTIDE SEQUENCE</scope>
    <source>
        <strain evidence="2">1</strain>
    </source>
</reference>
<keyword evidence="3" id="KW-1185">Reference proteome</keyword>
<feature type="compositionally biased region" description="Gly residues" evidence="1">
    <location>
        <begin position="34"/>
        <end position="49"/>
    </location>
</feature>
<sequence>MSGYQESSYRKEEESHQKSGTGGLGTPGATTGMTGTGTGTGMTGTGEGVGQKISRKAGEAWEGAKEAMPGTAEHRATHPTSGTGMTGTTGTTHTSHTATGTATDRPAL</sequence>
<accession>A0AAD5DFT5</accession>
<gene>
    <name evidence="2" type="ORF">COHA_010711</name>
</gene>
<feature type="compositionally biased region" description="Low complexity" evidence="1">
    <location>
        <begin position="80"/>
        <end position="108"/>
    </location>
</feature>
<dbReference type="AlphaFoldDB" id="A0AAD5DFT5"/>
<dbReference type="EMBL" id="JADXDR010000273">
    <property type="protein sequence ID" value="KAI7835389.1"/>
    <property type="molecule type" value="Genomic_DNA"/>
</dbReference>